<dbReference type="EMBL" id="CAJPWZ010000647">
    <property type="protein sequence ID" value="CAG2197410.1"/>
    <property type="molecule type" value="Genomic_DNA"/>
</dbReference>
<dbReference type="Gene3D" id="3.60.10.10">
    <property type="entry name" value="Endonuclease/exonuclease/phosphatase"/>
    <property type="match status" value="1"/>
</dbReference>
<name>A0A8S3QRW0_MYTED</name>
<dbReference type="AlphaFoldDB" id="A0A8S3QRW0"/>
<evidence type="ECO:0000313" key="3">
    <source>
        <dbReference type="Proteomes" id="UP000683360"/>
    </source>
</evidence>
<accession>A0A8S3QRW0</accession>
<sequence>MLNKQNRRIPEIQFATTYGPSRCPIQPKTRQKQPTDYKQYNHRENYTTNKCSFFRQTRPQETEHVAGTQIDSNKGKGHLTIASYNCKNIKTCGHAIDELIKSNHLILLQEHLLFQSLINMLSDLHSEINYAGKGVDINNPLLPMYMPRGYGGVAIIWQKSIDHLIKPLSEGSEKMQCIEILSNSAHNLLLVSVYLPSKGSRDHVEEFLECIDQLYELYQKYYGTHDIIIGGDLNEDLNDTATSSKRNRYLRNFISECNLSFNNAGKTFIKASGVECSELDYFLHTLKDPKLYSNKTVLHSVKMNVSDHHPVQMTCVFDFAKVTQKQRKSSNVTPKIKWDKMDMDLYKAMVDTSSKLILEKLDNKQIGLEESIQTTCEIMANSAIKSSNIKPSYNAKPKLKVWTPAIQVALKEMRNSYNAWVKSGKHEDLDNVLFLEKRRTKQLFRKSVRVEIAKRREDEKELIMETRTRNYETIP</sequence>
<feature type="domain" description="Endonuclease/exonuclease/phosphatase" evidence="1">
    <location>
        <begin position="83"/>
        <end position="308"/>
    </location>
</feature>
<protein>
    <recommendedName>
        <fullName evidence="1">Endonuclease/exonuclease/phosphatase domain-containing protein</fullName>
    </recommendedName>
</protein>
<dbReference type="InterPro" id="IPR036691">
    <property type="entry name" value="Endo/exonu/phosph_ase_sf"/>
</dbReference>
<dbReference type="InterPro" id="IPR005135">
    <property type="entry name" value="Endo/exonuclease/phosphatase"/>
</dbReference>
<reference evidence="2" key="1">
    <citation type="submission" date="2021-03" db="EMBL/GenBank/DDBJ databases">
        <authorList>
            <person name="Bekaert M."/>
        </authorList>
    </citation>
    <scope>NUCLEOTIDE SEQUENCE</scope>
</reference>
<evidence type="ECO:0000259" key="1">
    <source>
        <dbReference type="Pfam" id="PF03372"/>
    </source>
</evidence>
<keyword evidence="3" id="KW-1185">Reference proteome</keyword>
<dbReference type="OrthoDB" id="6064486at2759"/>
<comment type="caution">
    <text evidence="2">The sequence shown here is derived from an EMBL/GenBank/DDBJ whole genome shotgun (WGS) entry which is preliminary data.</text>
</comment>
<proteinExistence type="predicted"/>
<organism evidence="2 3">
    <name type="scientific">Mytilus edulis</name>
    <name type="common">Blue mussel</name>
    <dbReference type="NCBI Taxonomy" id="6550"/>
    <lineage>
        <taxon>Eukaryota</taxon>
        <taxon>Metazoa</taxon>
        <taxon>Spiralia</taxon>
        <taxon>Lophotrochozoa</taxon>
        <taxon>Mollusca</taxon>
        <taxon>Bivalvia</taxon>
        <taxon>Autobranchia</taxon>
        <taxon>Pteriomorphia</taxon>
        <taxon>Mytilida</taxon>
        <taxon>Mytiloidea</taxon>
        <taxon>Mytilidae</taxon>
        <taxon>Mytilinae</taxon>
        <taxon>Mytilus</taxon>
    </lineage>
</organism>
<evidence type="ECO:0000313" key="2">
    <source>
        <dbReference type="EMBL" id="CAG2197410.1"/>
    </source>
</evidence>
<dbReference type="GO" id="GO:0003824">
    <property type="term" value="F:catalytic activity"/>
    <property type="evidence" value="ECO:0007669"/>
    <property type="project" value="InterPro"/>
</dbReference>
<dbReference type="Pfam" id="PF03372">
    <property type="entry name" value="Exo_endo_phos"/>
    <property type="match status" value="1"/>
</dbReference>
<dbReference type="SUPFAM" id="SSF56219">
    <property type="entry name" value="DNase I-like"/>
    <property type="match status" value="1"/>
</dbReference>
<dbReference type="Proteomes" id="UP000683360">
    <property type="component" value="Unassembled WGS sequence"/>
</dbReference>
<gene>
    <name evidence="2" type="ORF">MEDL_12218</name>
</gene>